<protein>
    <recommendedName>
        <fullName evidence="4">Cytochrome P450</fullName>
    </recommendedName>
</protein>
<feature type="region of interest" description="Disordered" evidence="1">
    <location>
        <begin position="1"/>
        <end position="20"/>
    </location>
</feature>
<evidence type="ECO:0000256" key="1">
    <source>
        <dbReference type="SAM" id="MobiDB-lite"/>
    </source>
</evidence>
<keyword evidence="3" id="KW-1185">Reference proteome</keyword>
<sequence length="51" mass="5736">MPTPDRSAQPPGPIDPYGAAYKRDPYPLYTELRARGPVHRVRFPRGCAPGW</sequence>
<gene>
    <name evidence="2" type="ORF">GCM10010211_27950</name>
</gene>
<evidence type="ECO:0008006" key="4">
    <source>
        <dbReference type="Google" id="ProtNLM"/>
    </source>
</evidence>
<dbReference type="EMBL" id="BMRP01000008">
    <property type="protein sequence ID" value="GGU61390.1"/>
    <property type="molecule type" value="Genomic_DNA"/>
</dbReference>
<accession>A0ABQ2V1C4</accession>
<evidence type="ECO:0000313" key="3">
    <source>
        <dbReference type="Proteomes" id="UP000654471"/>
    </source>
</evidence>
<evidence type="ECO:0000313" key="2">
    <source>
        <dbReference type="EMBL" id="GGU61390.1"/>
    </source>
</evidence>
<reference evidence="3" key="1">
    <citation type="journal article" date="2019" name="Int. J. Syst. Evol. Microbiol.">
        <title>The Global Catalogue of Microorganisms (GCM) 10K type strain sequencing project: providing services to taxonomists for standard genome sequencing and annotation.</title>
        <authorList>
            <consortium name="The Broad Institute Genomics Platform"/>
            <consortium name="The Broad Institute Genome Sequencing Center for Infectious Disease"/>
            <person name="Wu L."/>
            <person name="Ma J."/>
        </authorList>
    </citation>
    <scope>NUCLEOTIDE SEQUENCE [LARGE SCALE GENOMIC DNA]</scope>
    <source>
        <strain evidence="3">JCM 3399</strain>
    </source>
</reference>
<comment type="caution">
    <text evidence="2">The sequence shown here is derived from an EMBL/GenBank/DDBJ whole genome shotgun (WGS) entry which is preliminary data.</text>
</comment>
<proteinExistence type="predicted"/>
<name>A0ABQ2V1C4_9ACTN</name>
<organism evidence="2 3">
    <name type="scientific">Streptomyces albospinus</name>
    <dbReference type="NCBI Taxonomy" id="285515"/>
    <lineage>
        <taxon>Bacteria</taxon>
        <taxon>Bacillati</taxon>
        <taxon>Actinomycetota</taxon>
        <taxon>Actinomycetes</taxon>
        <taxon>Kitasatosporales</taxon>
        <taxon>Streptomycetaceae</taxon>
        <taxon>Streptomyces</taxon>
    </lineage>
</organism>
<dbReference type="Proteomes" id="UP000654471">
    <property type="component" value="Unassembled WGS sequence"/>
</dbReference>
<dbReference type="Gene3D" id="3.30.43.20">
    <property type="match status" value="1"/>
</dbReference>